<dbReference type="EMBL" id="LAZR01011840">
    <property type="protein sequence ID" value="KKM57903.1"/>
    <property type="molecule type" value="Genomic_DNA"/>
</dbReference>
<protein>
    <submittedName>
        <fullName evidence="1">Uncharacterized protein</fullName>
    </submittedName>
</protein>
<name>A0A0F9JBI8_9ZZZZ</name>
<gene>
    <name evidence="1" type="ORF">LCGC14_1550190</name>
</gene>
<proteinExistence type="predicted"/>
<dbReference type="SUPFAM" id="SSF52518">
    <property type="entry name" value="Thiamin diphosphate-binding fold (THDP-binding)"/>
    <property type="match status" value="1"/>
</dbReference>
<evidence type="ECO:0000313" key="1">
    <source>
        <dbReference type="EMBL" id="KKM57903.1"/>
    </source>
</evidence>
<sequence>MYSKYHQAIKEEMEEFAKDSKVMFIGQQVKSEDFYNTLKDVSVSKRTEMPVAEELQMGLSIGLALEGFLPISIYQRMDFLPRACDQLVNHLDLIPFLSRGKFHPKIIIRSTIGTNKPFDVGLQHNKDLIEGFKALLKTIPIYDVKTEEDVKIAYNIARTQDTSIIIIERQELYYE</sequence>
<dbReference type="Gene3D" id="3.40.50.970">
    <property type="match status" value="1"/>
</dbReference>
<reference evidence="1" key="1">
    <citation type="journal article" date="2015" name="Nature">
        <title>Complex archaea that bridge the gap between prokaryotes and eukaryotes.</title>
        <authorList>
            <person name="Spang A."/>
            <person name="Saw J.H."/>
            <person name="Jorgensen S.L."/>
            <person name="Zaremba-Niedzwiedzka K."/>
            <person name="Martijn J."/>
            <person name="Lind A.E."/>
            <person name="van Eijk R."/>
            <person name="Schleper C."/>
            <person name="Guy L."/>
            <person name="Ettema T.J."/>
        </authorList>
    </citation>
    <scope>NUCLEOTIDE SEQUENCE</scope>
</reference>
<comment type="caution">
    <text evidence="1">The sequence shown here is derived from an EMBL/GenBank/DDBJ whole genome shotgun (WGS) entry which is preliminary data.</text>
</comment>
<dbReference type="AlphaFoldDB" id="A0A0F9JBI8"/>
<organism evidence="1">
    <name type="scientific">marine sediment metagenome</name>
    <dbReference type="NCBI Taxonomy" id="412755"/>
    <lineage>
        <taxon>unclassified sequences</taxon>
        <taxon>metagenomes</taxon>
        <taxon>ecological metagenomes</taxon>
    </lineage>
</organism>
<accession>A0A0F9JBI8</accession>
<dbReference type="InterPro" id="IPR029061">
    <property type="entry name" value="THDP-binding"/>
</dbReference>